<evidence type="ECO:0000313" key="6">
    <source>
        <dbReference type="EMBL" id="KAH7570017.1"/>
    </source>
</evidence>
<dbReference type="Pfam" id="PF00201">
    <property type="entry name" value="UDPGT"/>
    <property type="match status" value="1"/>
</dbReference>
<proteinExistence type="inferred from homology"/>
<dbReference type="EC" id="2.4.1.-" evidence="5"/>
<name>A0ABQ8I069_9ROSI</name>
<sequence length="597" mass="65726">MSTSSGLDIQPHVALIPSAGMGHLTPFLRLAASLVHHHCRVTLVTTHPTVSLAESRSISSFLSAFPQVSEKQFHLLPLDPALAKSDDPFYLQWEVIRRSAHFLSPLLSSVCPLSAVISDVTLISSVTPITTNLGLPHYILFTASARMCSLFASFPTFVAPKTSSGSVQFGDDLEIPGLPPIPVSSIPPALLNSNSLFATIFLQNAQEVMKSNGVLINTFEALEGDMLHALNERRVLDGFPPLYAIGPFLPSEFEKRDSGAELKWLDGQPEGSVVYVSFGSRTVLSREQMKELGNGLVSSGCRFLWVVKDNKVDKEDGESLEELLGNELMERIQDQGLVIKNWVDQDEILSHKGVGGFVAHGGWNSLAEAACHGVRLLVWPQFGDQKMNAEAVERSGLGMWIKSWGWGEQLLVKGDEIGLRIKEMMGNHLLKLQAARIREEARKAVGAGGSYFSSLMSRYSMVRGSFAAALDVSFRYGKVEQVHMYTSAQTKAGFLSGLSGIESVPGPQLPQIEFLERFNEENQKKYAEADAKFKESPLLKKLLEKSKLNKEKNRQEIQDKYCLRGAEWGVGDCSAEGMSPQDRENFIAMLKQKVGEK</sequence>
<comment type="caution">
    <text evidence="6">The sequence shown here is derived from an EMBL/GenBank/DDBJ whole genome shotgun (WGS) entry which is preliminary data.</text>
</comment>
<reference evidence="6 7" key="1">
    <citation type="submission" date="2021-02" db="EMBL/GenBank/DDBJ databases">
        <title>Plant Genome Project.</title>
        <authorList>
            <person name="Zhang R.-G."/>
        </authorList>
    </citation>
    <scope>NUCLEOTIDE SEQUENCE [LARGE SCALE GENOMIC DNA]</scope>
    <source>
        <tissue evidence="6">Leaves</tissue>
    </source>
</reference>
<comment type="similarity">
    <text evidence="1 4">Belongs to the UDP-glycosyltransferase family.</text>
</comment>
<dbReference type="InterPro" id="IPR050481">
    <property type="entry name" value="UDP-glycosyltransf_plant"/>
</dbReference>
<keyword evidence="2 4" id="KW-0328">Glycosyltransferase</keyword>
<dbReference type="PANTHER" id="PTHR48048">
    <property type="entry name" value="GLYCOSYLTRANSFERASE"/>
    <property type="match status" value="1"/>
</dbReference>
<evidence type="ECO:0000256" key="1">
    <source>
        <dbReference type="ARBA" id="ARBA00009995"/>
    </source>
</evidence>
<dbReference type="SUPFAM" id="SSF53756">
    <property type="entry name" value="UDP-Glycosyltransferase/glycogen phosphorylase"/>
    <property type="match status" value="1"/>
</dbReference>
<keyword evidence="7" id="KW-1185">Reference proteome</keyword>
<dbReference type="EMBL" id="JAFEMO010000005">
    <property type="protein sequence ID" value="KAH7570017.1"/>
    <property type="molecule type" value="Genomic_DNA"/>
</dbReference>
<dbReference type="Gene3D" id="3.40.50.2000">
    <property type="entry name" value="Glycogen Phosphorylase B"/>
    <property type="match status" value="2"/>
</dbReference>
<protein>
    <recommendedName>
        <fullName evidence="5">Glycosyltransferase</fullName>
        <ecNumber evidence="5">2.4.1.-</ecNumber>
    </recommendedName>
</protein>
<evidence type="ECO:0000256" key="2">
    <source>
        <dbReference type="ARBA" id="ARBA00022676"/>
    </source>
</evidence>
<keyword evidence="3 4" id="KW-0808">Transferase</keyword>
<accession>A0ABQ8I069</accession>
<organism evidence="6 7">
    <name type="scientific">Xanthoceras sorbifolium</name>
    <dbReference type="NCBI Taxonomy" id="99658"/>
    <lineage>
        <taxon>Eukaryota</taxon>
        <taxon>Viridiplantae</taxon>
        <taxon>Streptophyta</taxon>
        <taxon>Embryophyta</taxon>
        <taxon>Tracheophyta</taxon>
        <taxon>Spermatophyta</taxon>
        <taxon>Magnoliopsida</taxon>
        <taxon>eudicotyledons</taxon>
        <taxon>Gunneridae</taxon>
        <taxon>Pentapetalae</taxon>
        <taxon>rosids</taxon>
        <taxon>malvids</taxon>
        <taxon>Sapindales</taxon>
        <taxon>Sapindaceae</taxon>
        <taxon>Xanthoceroideae</taxon>
        <taxon>Xanthoceras</taxon>
    </lineage>
</organism>
<evidence type="ECO:0000256" key="5">
    <source>
        <dbReference type="RuleBase" id="RU362057"/>
    </source>
</evidence>
<evidence type="ECO:0000256" key="3">
    <source>
        <dbReference type="ARBA" id="ARBA00022679"/>
    </source>
</evidence>
<dbReference type="InterPro" id="IPR002213">
    <property type="entry name" value="UDP_glucos_trans"/>
</dbReference>
<dbReference type="InterPro" id="IPR035595">
    <property type="entry name" value="UDP_glycos_trans_CS"/>
</dbReference>
<dbReference type="CDD" id="cd03784">
    <property type="entry name" value="GT1_Gtf-like"/>
    <property type="match status" value="1"/>
</dbReference>
<dbReference type="PANTHER" id="PTHR48048:SF76">
    <property type="entry name" value="UDP-GLYCOSYLTRANSFERASE 708D1-LIKE"/>
    <property type="match status" value="1"/>
</dbReference>
<dbReference type="PROSITE" id="PS00375">
    <property type="entry name" value="UDPGT"/>
    <property type="match status" value="1"/>
</dbReference>
<gene>
    <name evidence="6" type="ORF">JRO89_XS05G0032900</name>
</gene>
<evidence type="ECO:0000256" key="4">
    <source>
        <dbReference type="RuleBase" id="RU003718"/>
    </source>
</evidence>
<dbReference type="Proteomes" id="UP000827721">
    <property type="component" value="Unassembled WGS sequence"/>
</dbReference>
<evidence type="ECO:0000313" key="7">
    <source>
        <dbReference type="Proteomes" id="UP000827721"/>
    </source>
</evidence>